<evidence type="ECO:0000313" key="15">
    <source>
        <dbReference type="Proteomes" id="UP000002522"/>
    </source>
</evidence>
<reference evidence="14 15" key="1">
    <citation type="journal article" date="2002" name="Nucleic Acids Res.">
        <title>The complete genomic sequence of Mycoplasma penetrans, an intracellular bacterial pathogen in humans.</title>
        <authorList>
            <person name="Sasaki Y."/>
            <person name="Ishikawa J."/>
            <person name="Yamashita A."/>
            <person name="Oshima K."/>
            <person name="Kenri T."/>
            <person name="Furuya K."/>
            <person name="Yoshino C."/>
            <person name="Horino A."/>
            <person name="Shiba T."/>
            <person name="Sasaki T."/>
            <person name="Hattori M."/>
        </authorList>
    </citation>
    <scope>NUCLEOTIDE SEQUENCE [LARGE SCALE GENOMIC DNA]</scope>
    <source>
        <strain evidence="14 15">HF-2</strain>
    </source>
</reference>
<evidence type="ECO:0000259" key="12">
    <source>
        <dbReference type="PROSITE" id="PS51198"/>
    </source>
</evidence>
<dbReference type="GO" id="GO:0005524">
    <property type="term" value="F:ATP binding"/>
    <property type="evidence" value="ECO:0007669"/>
    <property type="project" value="UniProtKB-UniRule"/>
</dbReference>
<dbReference type="InterPro" id="IPR013986">
    <property type="entry name" value="DExx_box_DNA_helicase_dom_sf"/>
</dbReference>
<dbReference type="InterPro" id="IPR027417">
    <property type="entry name" value="P-loop_NTPase"/>
</dbReference>
<keyword evidence="7" id="KW-0413">Isomerase</keyword>
<feature type="domain" description="UvrD-like helicase ATP-binding" evidence="12">
    <location>
        <begin position="8"/>
        <end position="297"/>
    </location>
</feature>
<dbReference type="InterPro" id="IPR014017">
    <property type="entry name" value="DNA_helicase_UvrD-like_C"/>
</dbReference>
<accession>Q8EUN0</accession>
<evidence type="ECO:0000259" key="13">
    <source>
        <dbReference type="PROSITE" id="PS51217"/>
    </source>
</evidence>
<dbReference type="CDD" id="cd18807">
    <property type="entry name" value="SF1_C_UvrD"/>
    <property type="match status" value="1"/>
</dbReference>
<evidence type="ECO:0000256" key="4">
    <source>
        <dbReference type="ARBA" id="ARBA00022806"/>
    </source>
</evidence>
<proteinExistence type="inferred from homology"/>
<dbReference type="GO" id="GO:0033202">
    <property type="term" value="C:DNA helicase complex"/>
    <property type="evidence" value="ECO:0007669"/>
    <property type="project" value="TreeGrafter"/>
</dbReference>
<name>Q8EUN0_MALP2</name>
<evidence type="ECO:0000256" key="11">
    <source>
        <dbReference type="PROSITE-ProRule" id="PRU00560"/>
    </source>
</evidence>
<dbReference type="PROSITE" id="PS51217">
    <property type="entry name" value="UVRD_HELICASE_CTER"/>
    <property type="match status" value="1"/>
</dbReference>
<dbReference type="GO" id="GO:0043138">
    <property type="term" value="F:3'-5' DNA helicase activity"/>
    <property type="evidence" value="ECO:0007669"/>
    <property type="project" value="UniProtKB-EC"/>
</dbReference>
<organism evidence="14 15">
    <name type="scientific">Malacoplasma penetrans (strain HF-2)</name>
    <name type="common">Mycoplasma penetrans</name>
    <dbReference type="NCBI Taxonomy" id="272633"/>
    <lineage>
        <taxon>Bacteria</taxon>
        <taxon>Bacillati</taxon>
        <taxon>Mycoplasmatota</taxon>
        <taxon>Mycoplasmoidales</taxon>
        <taxon>Mycoplasmoidaceae</taxon>
        <taxon>Malacoplasma</taxon>
    </lineage>
</organism>
<dbReference type="EC" id="5.6.2.4" evidence="9"/>
<comment type="catalytic activity">
    <reaction evidence="8">
        <text>Couples ATP hydrolysis with the unwinding of duplex DNA by translocating in the 3'-5' direction.</text>
        <dbReference type="EC" id="5.6.2.4"/>
    </reaction>
</comment>
<dbReference type="PANTHER" id="PTHR11070">
    <property type="entry name" value="UVRD / RECB / PCRA DNA HELICASE FAMILY MEMBER"/>
    <property type="match status" value="1"/>
</dbReference>
<keyword evidence="4 11" id="KW-0347">Helicase</keyword>
<dbReference type="HOGENOM" id="CLU_004585_5_2_14"/>
<gene>
    <name evidence="14" type="ordered locus">MYPE8910</name>
</gene>
<dbReference type="RefSeq" id="WP_011077711.1">
    <property type="nucleotide sequence ID" value="NC_004432.1"/>
</dbReference>
<keyword evidence="15" id="KW-1185">Reference proteome</keyword>
<dbReference type="InterPro" id="IPR014016">
    <property type="entry name" value="UvrD-like_ATP-bd"/>
</dbReference>
<dbReference type="KEGG" id="mpe:MYPE8910"/>
<dbReference type="AlphaFoldDB" id="Q8EUN0"/>
<dbReference type="InterPro" id="IPR000212">
    <property type="entry name" value="DNA_helicase_UvrD/REP"/>
</dbReference>
<dbReference type="PROSITE" id="PS51198">
    <property type="entry name" value="UVRD_HELICASE_ATP_BIND"/>
    <property type="match status" value="1"/>
</dbReference>
<evidence type="ECO:0000256" key="3">
    <source>
        <dbReference type="ARBA" id="ARBA00022801"/>
    </source>
</evidence>
<dbReference type="STRING" id="272633.gene:10732013"/>
<evidence type="ECO:0000313" key="14">
    <source>
        <dbReference type="EMBL" id="BAC44682.1"/>
    </source>
</evidence>
<comment type="similarity">
    <text evidence="1">Belongs to the helicase family. UvrD subfamily.</text>
</comment>
<evidence type="ECO:0000256" key="10">
    <source>
        <dbReference type="ARBA" id="ARBA00048988"/>
    </source>
</evidence>
<dbReference type="Proteomes" id="UP000002522">
    <property type="component" value="Chromosome"/>
</dbReference>
<dbReference type="Pfam" id="PF00580">
    <property type="entry name" value="UvrD-helicase"/>
    <property type="match status" value="1"/>
</dbReference>
<dbReference type="GO" id="GO:0000725">
    <property type="term" value="P:recombinational repair"/>
    <property type="evidence" value="ECO:0007669"/>
    <property type="project" value="TreeGrafter"/>
</dbReference>
<protein>
    <recommendedName>
        <fullName evidence="9">DNA 3'-5' helicase</fullName>
        <ecNumber evidence="9">5.6.2.4</ecNumber>
    </recommendedName>
</protein>
<dbReference type="eggNOG" id="COG0210">
    <property type="taxonomic scope" value="Bacteria"/>
</dbReference>
<dbReference type="GO" id="GO:0003677">
    <property type="term" value="F:DNA binding"/>
    <property type="evidence" value="ECO:0007669"/>
    <property type="project" value="UniProtKB-KW"/>
</dbReference>
<feature type="domain" description="UvrD-like helicase C-terminal" evidence="13">
    <location>
        <begin position="298"/>
        <end position="571"/>
    </location>
</feature>
<evidence type="ECO:0000256" key="7">
    <source>
        <dbReference type="ARBA" id="ARBA00023235"/>
    </source>
</evidence>
<dbReference type="GO" id="GO:0016887">
    <property type="term" value="F:ATP hydrolysis activity"/>
    <property type="evidence" value="ECO:0007669"/>
    <property type="project" value="RHEA"/>
</dbReference>
<dbReference type="InParanoid" id="Q8EUN0"/>
<evidence type="ECO:0000256" key="8">
    <source>
        <dbReference type="ARBA" id="ARBA00034617"/>
    </source>
</evidence>
<dbReference type="Gene3D" id="3.40.50.300">
    <property type="entry name" value="P-loop containing nucleotide triphosphate hydrolases"/>
    <property type="match status" value="2"/>
</dbReference>
<keyword evidence="5 11" id="KW-0067">ATP-binding</keyword>
<dbReference type="Gene3D" id="1.10.10.160">
    <property type="match status" value="1"/>
</dbReference>
<evidence type="ECO:0000256" key="6">
    <source>
        <dbReference type="ARBA" id="ARBA00023125"/>
    </source>
</evidence>
<dbReference type="EMBL" id="BA000026">
    <property type="protein sequence ID" value="BAC44682.1"/>
    <property type="molecule type" value="Genomic_DNA"/>
</dbReference>
<keyword evidence="3 11" id="KW-0378">Hydrolase</keyword>
<sequence length="738" mass="86354">MQKTIYDSFNEKQYEAITAPDDVPLMVIAGAGSGKTAVLTYRAVYLLNELNYVSDRILGFTFTNKAANEMKDRITKVIPNRSFKYIGTFHSVCLRILREDIKELNIGKINSNFTIIDEDDQNSILKEIYKLNNFDKQILNYKVCLSWISKLKSDNIYDANDVYEWLSFLDNTYDGKVKKDIFAAVYEGYINFLRDGNLLDFDDLIKYARRVLEIEEIRTKWQNRFDYILVDEFQDTNYDQYQIIKLLSKNFKNIFAVGDPDQMIYSWRGAQENIFEVFKKDFSDSLTIVLEKNYRSTKNILNIANSLIQKNKNRIKKNLYTDSSTESEIIYFEADDQNLESKFVCTRIKDLVDSKKYNYKDIAILYRANYLSRNIEEFLSNYRIPYRIFGGFKFYQRKEVKDIIAYMKLIVNSDEVSLTRIYNTPRRQISEATYFKIKNYAVLNNISTFAAFKFVDEIEGIQTRTKNAVKAFYDSMIEIREKKYGSISEMIDDIVEKTKYYEMLKEDGEEHRTENIIELKNASKNFEQNNPGSNINFYLQELALLTSNDEEENQKNKQDSVSLMTVHASKGLEFKIVFIIQFNENIFPSIRSLEEGNLDEERRIAYVAITRAKENLYISCCNGTSFFGNREMEREPSRFISEIGDALIEKRLITKNQTKFKASTQFNNSNNGSKVDHSKFHESEKTYYVGELIIHDKFGEGIVLNVSGNIIDVSFKNPQYGKKSFLKQHVSIRSLNQK</sequence>
<evidence type="ECO:0000256" key="2">
    <source>
        <dbReference type="ARBA" id="ARBA00022741"/>
    </source>
</evidence>
<dbReference type="CDD" id="cd17932">
    <property type="entry name" value="DEXQc_UvrD"/>
    <property type="match status" value="1"/>
</dbReference>
<keyword evidence="6" id="KW-0238">DNA-binding</keyword>
<dbReference type="Pfam" id="PF13361">
    <property type="entry name" value="UvrD_C"/>
    <property type="match status" value="1"/>
</dbReference>
<dbReference type="PANTHER" id="PTHR11070:SF2">
    <property type="entry name" value="ATP-DEPENDENT DNA HELICASE SRS2"/>
    <property type="match status" value="1"/>
</dbReference>
<comment type="catalytic activity">
    <reaction evidence="10">
        <text>ATP + H2O = ADP + phosphate + H(+)</text>
        <dbReference type="Rhea" id="RHEA:13065"/>
        <dbReference type="ChEBI" id="CHEBI:15377"/>
        <dbReference type="ChEBI" id="CHEBI:15378"/>
        <dbReference type="ChEBI" id="CHEBI:30616"/>
        <dbReference type="ChEBI" id="CHEBI:43474"/>
        <dbReference type="ChEBI" id="CHEBI:456216"/>
        <dbReference type="EC" id="5.6.2.4"/>
    </reaction>
</comment>
<evidence type="ECO:0000256" key="1">
    <source>
        <dbReference type="ARBA" id="ARBA00009922"/>
    </source>
</evidence>
<evidence type="ECO:0000256" key="9">
    <source>
        <dbReference type="ARBA" id="ARBA00034808"/>
    </source>
</evidence>
<dbReference type="GO" id="GO:0005829">
    <property type="term" value="C:cytosol"/>
    <property type="evidence" value="ECO:0007669"/>
    <property type="project" value="TreeGrafter"/>
</dbReference>
<dbReference type="SUPFAM" id="SSF52540">
    <property type="entry name" value="P-loop containing nucleoside triphosphate hydrolases"/>
    <property type="match status" value="1"/>
</dbReference>
<evidence type="ECO:0000256" key="5">
    <source>
        <dbReference type="ARBA" id="ARBA00022840"/>
    </source>
</evidence>
<dbReference type="FunCoup" id="Q8EUN0">
    <property type="interactions" value="267"/>
</dbReference>
<feature type="binding site" evidence="11">
    <location>
        <begin position="29"/>
        <end position="36"/>
    </location>
    <ligand>
        <name>ATP</name>
        <dbReference type="ChEBI" id="CHEBI:30616"/>
    </ligand>
</feature>
<keyword evidence="2 11" id="KW-0547">Nucleotide-binding</keyword>
<dbReference type="Gene3D" id="1.10.486.10">
    <property type="entry name" value="PCRA, domain 4"/>
    <property type="match status" value="1"/>
</dbReference>